<name>A0A396I7E8_MEDTR</name>
<sequence length="58" mass="7042">MSKINVRRIRNILHESIIAVEKIALNVHRCKLWFYKVIRQPEKHNFTMQINKDKGARR</sequence>
<dbReference type="Gramene" id="rna22978">
    <property type="protein sequence ID" value="RHN60633.1"/>
    <property type="gene ID" value="gene22978"/>
</dbReference>
<dbReference type="Proteomes" id="UP000265566">
    <property type="component" value="Chromosome 4"/>
</dbReference>
<organism evidence="1">
    <name type="scientific">Medicago truncatula</name>
    <name type="common">Barrel medic</name>
    <name type="synonym">Medicago tribuloides</name>
    <dbReference type="NCBI Taxonomy" id="3880"/>
    <lineage>
        <taxon>Eukaryota</taxon>
        <taxon>Viridiplantae</taxon>
        <taxon>Streptophyta</taxon>
        <taxon>Embryophyta</taxon>
        <taxon>Tracheophyta</taxon>
        <taxon>Spermatophyta</taxon>
        <taxon>Magnoliopsida</taxon>
        <taxon>eudicotyledons</taxon>
        <taxon>Gunneridae</taxon>
        <taxon>Pentapetalae</taxon>
        <taxon>rosids</taxon>
        <taxon>fabids</taxon>
        <taxon>Fabales</taxon>
        <taxon>Fabaceae</taxon>
        <taxon>Papilionoideae</taxon>
        <taxon>50 kb inversion clade</taxon>
        <taxon>NPAAA clade</taxon>
        <taxon>Hologalegina</taxon>
        <taxon>IRL clade</taxon>
        <taxon>Trifolieae</taxon>
        <taxon>Medicago</taxon>
    </lineage>
</organism>
<proteinExistence type="predicted"/>
<dbReference type="AlphaFoldDB" id="A0A396I7E8"/>
<gene>
    <name evidence="1" type="ORF">MtrunA17_Chr4g0027951</name>
</gene>
<dbReference type="EMBL" id="PSQE01000004">
    <property type="protein sequence ID" value="RHN60633.1"/>
    <property type="molecule type" value="Genomic_DNA"/>
</dbReference>
<protein>
    <submittedName>
        <fullName evidence="1">Uncharacterized protein</fullName>
    </submittedName>
</protein>
<comment type="caution">
    <text evidence="1">The sequence shown here is derived from an EMBL/GenBank/DDBJ whole genome shotgun (WGS) entry which is preliminary data.</text>
</comment>
<reference evidence="1" key="1">
    <citation type="journal article" date="2018" name="Nat. Plants">
        <title>Whole-genome landscape of Medicago truncatula symbiotic genes.</title>
        <authorList>
            <person name="Pecrix Y."/>
            <person name="Gamas P."/>
            <person name="Carrere S."/>
        </authorList>
    </citation>
    <scope>NUCLEOTIDE SEQUENCE</scope>
    <source>
        <tissue evidence="1">Leaves</tissue>
    </source>
</reference>
<accession>A0A396I7E8</accession>
<evidence type="ECO:0000313" key="1">
    <source>
        <dbReference type="EMBL" id="RHN60633.1"/>
    </source>
</evidence>